<dbReference type="EC" id="2.7.7.23" evidence="18"/>
<feature type="domain" description="Mannose-1-phosphate guanyltransferase C-terminal" evidence="20">
    <location>
        <begin position="304"/>
        <end position="391"/>
    </location>
</feature>
<comment type="catalytic activity">
    <reaction evidence="15 18">
        <text>alpha-D-glucosamine 1-phosphate + acetyl-CoA = N-acetyl-alpha-D-glucosamine 1-phosphate + CoA + H(+)</text>
        <dbReference type="Rhea" id="RHEA:13725"/>
        <dbReference type="ChEBI" id="CHEBI:15378"/>
        <dbReference type="ChEBI" id="CHEBI:57287"/>
        <dbReference type="ChEBI" id="CHEBI:57288"/>
        <dbReference type="ChEBI" id="CHEBI:57776"/>
        <dbReference type="ChEBI" id="CHEBI:58516"/>
        <dbReference type="EC" id="2.3.1.157"/>
    </reaction>
</comment>
<feature type="binding site" evidence="18">
    <location>
        <position position="94"/>
    </location>
    <ligand>
        <name>Mg(2+)</name>
        <dbReference type="ChEBI" id="CHEBI:18420"/>
    </ligand>
</feature>
<dbReference type="GO" id="GO:0009252">
    <property type="term" value="P:peptidoglycan biosynthetic process"/>
    <property type="evidence" value="ECO:0007669"/>
    <property type="project" value="UniProtKB-UniRule"/>
</dbReference>
<dbReference type="GO" id="GO:0006048">
    <property type="term" value="P:UDP-N-acetylglucosamine biosynthetic process"/>
    <property type="evidence" value="ECO:0007669"/>
    <property type="project" value="UniProtKB-UniPathway"/>
</dbReference>
<evidence type="ECO:0000256" key="1">
    <source>
        <dbReference type="ARBA" id="ARBA00004496"/>
    </source>
</evidence>
<feature type="active site" description="Proton acceptor" evidence="18">
    <location>
        <position position="348"/>
    </location>
</feature>
<protein>
    <recommendedName>
        <fullName evidence="18">Bifunctional protein GlmU</fullName>
    </recommendedName>
    <domain>
        <recommendedName>
            <fullName evidence="18">UDP-N-acetylglucosamine pyrophosphorylase</fullName>
            <ecNumber evidence="18">2.7.7.23</ecNumber>
        </recommendedName>
        <alternativeName>
            <fullName evidence="18">N-acetylglucosamine-1-phosphate uridyltransferase</fullName>
        </alternativeName>
    </domain>
    <domain>
        <recommendedName>
            <fullName evidence="18">Glucosamine-1-phosphate N-acetyltransferase</fullName>
            <ecNumber evidence="18">2.3.1.157</ecNumber>
        </recommendedName>
    </domain>
</protein>
<keyword evidence="9 18" id="KW-0460">Magnesium</keyword>
<evidence type="ECO:0000259" key="20">
    <source>
        <dbReference type="Pfam" id="PF25087"/>
    </source>
</evidence>
<comment type="catalytic activity">
    <reaction evidence="16 18">
        <text>N-acetyl-alpha-D-glucosamine 1-phosphate + UTP + H(+) = UDP-N-acetyl-alpha-D-glucosamine + diphosphate</text>
        <dbReference type="Rhea" id="RHEA:13509"/>
        <dbReference type="ChEBI" id="CHEBI:15378"/>
        <dbReference type="ChEBI" id="CHEBI:33019"/>
        <dbReference type="ChEBI" id="CHEBI:46398"/>
        <dbReference type="ChEBI" id="CHEBI:57705"/>
        <dbReference type="ChEBI" id="CHEBI:57776"/>
        <dbReference type="EC" id="2.7.7.23"/>
    </reaction>
</comment>
<feature type="region of interest" description="N-acetyltransferase" evidence="18">
    <location>
        <begin position="236"/>
        <end position="445"/>
    </location>
</feature>
<dbReference type="GO" id="GO:0008360">
    <property type="term" value="P:regulation of cell shape"/>
    <property type="evidence" value="ECO:0007669"/>
    <property type="project" value="UniProtKB-KW"/>
</dbReference>
<dbReference type="SUPFAM" id="SSF53448">
    <property type="entry name" value="Nucleotide-diphospho-sugar transferases"/>
    <property type="match status" value="1"/>
</dbReference>
<feature type="binding site" evidence="18">
    <location>
        <position position="318"/>
    </location>
    <ligand>
        <name>UDP-N-acetyl-alpha-D-glucosamine</name>
        <dbReference type="ChEBI" id="CHEBI:57705"/>
    </ligand>
</feature>
<feature type="region of interest" description="Pyrophosphorylase" evidence="18">
    <location>
        <begin position="1"/>
        <end position="214"/>
    </location>
</feature>
<feature type="binding site" evidence="18">
    <location>
        <position position="212"/>
    </location>
    <ligand>
        <name>UDP-N-acetyl-alpha-D-glucosamine</name>
        <dbReference type="ChEBI" id="CHEBI:57705"/>
    </ligand>
</feature>
<keyword evidence="6 18" id="KW-0548">Nucleotidyltransferase</keyword>
<evidence type="ECO:0000256" key="5">
    <source>
        <dbReference type="ARBA" id="ARBA00022679"/>
    </source>
</evidence>
<dbReference type="Pfam" id="PF12804">
    <property type="entry name" value="NTP_transf_3"/>
    <property type="match status" value="1"/>
</dbReference>
<dbReference type="Gene3D" id="3.90.550.10">
    <property type="entry name" value="Spore Coat Polysaccharide Biosynthesis Protein SpsA, Chain A"/>
    <property type="match status" value="1"/>
</dbReference>
<feature type="binding site" evidence="18">
    <location>
        <position position="131"/>
    </location>
    <ligand>
        <name>UDP-N-acetyl-alpha-D-glucosamine</name>
        <dbReference type="ChEBI" id="CHEBI:57705"/>
    </ligand>
</feature>
<dbReference type="UniPathway" id="UPA00113">
    <property type="reaction ID" value="UER00532"/>
</dbReference>
<dbReference type="UniPathway" id="UPA00973"/>
<evidence type="ECO:0000256" key="9">
    <source>
        <dbReference type="ARBA" id="ARBA00022842"/>
    </source>
</evidence>
<keyword evidence="12 18" id="KW-0511">Multifunctional enzyme</keyword>
<dbReference type="PANTHER" id="PTHR43584:SF3">
    <property type="entry name" value="BIFUNCTIONAL PROTEIN GLMU"/>
    <property type="match status" value="1"/>
</dbReference>
<keyword evidence="5 18" id="KW-0808">Transferase</keyword>
<comment type="caution">
    <text evidence="18">Lacks conserved residue(s) required for the propagation of feature annotation.</text>
</comment>
<feature type="binding site" evidence="18">
    <location>
        <position position="336"/>
    </location>
    <ligand>
        <name>UDP-N-acetyl-alpha-D-glucosamine</name>
        <dbReference type="ChEBI" id="CHEBI:57705"/>
    </ligand>
</feature>
<dbReference type="GO" id="GO:0005737">
    <property type="term" value="C:cytoplasm"/>
    <property type="evidence" value="ECO:0007669"/>
    <property type="project" value="UniProtKB-SubCell"/>
</dbReference>
<keyword evidence="4 18" id="KW-0963">Cytoplasm</keyword>
<comment type="similarity">
    <text evidence="2 18">In the C-terminal section; belongs to the transferase hexapeptide repeat family.</text>
</comment>
<dbReference type="SUPFAM" id="SSF51161">
    <property type="entry name" value="Trimeric LpxA-like enzymes"/>
    <property type="match status" value="1"/>
</dbReference>
<proteinExistence type="inferred from homology"/>
<keyword evidence="11 18" id="KW-0573">Peptidoglycan synthesis</keyword>
<gene>
    <name evidence="18" type="primary">glmU</name>
    <name evidence="21" type="ORF">SAMN05660835_01442</name>
</gene>
<keyword evidence="8 18" id="KW-0677">Repeat</keyword>
<dbReference type="Pfam" id="PF00132">
    <property type="entry name" value="Hexapep"/>
    <property type="match status" value="1"/>
</dbReference>
<evidence type="ECO:0000256" key="11">
    <source>
        <dbReference type="ARBA" id="ARBA00022984"/>
    </source>
</evidence>
<dbReference type="PANTHER" id="PTHR43584">
    <property type="entry name" value="NUCLEOTIDYL TRANSFERASE"/>
    <property type="match status" value="1"/>
</dbReference>
<feature type="binding site" evidence="18">
    <location>
        <position position="144"/>
    </location>
    <ligand>
        <name>UDP-N-acetyl-alpha-D-glucosamine</name>
        <dbReference type="ChEBI" id="CHEBI:57705"/>
    </ligand>
</feature>
<comment type="pathway">
    <text evidence="18">Nucleotide-sugar biosynthesis; UDP-N-acetyl-alpha-D-glucosamine biosynthesis; N-acetyl-alpha-D-glucosamine 1-phosphate from alpha-D-glucosamine 6-phosphate (route II): step 2/2.</text>
</comment>
<feature type="binding site" evidence="18">
    <location>
        <position position="425"/>
    </location>
    <ligand>
        <name>acetyl-CoA</name>
        <dbReference type="ChEBI" id="CHEBI:57288"/>
    </ligand>
</feature>
<sequence length="445" mass="49335">MDAVVLAAGKSSRMKTSKSKIFYDLCGKSIISHIVDTLKNSGFEKIIIAANKENEQELSAFGSVVVQKIQNGTAKACELALPYISDDFLVINADSALITPYTLKIAREFFLTKNLDCLLLVAEVDDPTGYGRIVKHESGIRIIEQKDANDDILKISLVSSGIFFLKKDFALTNLPKIDNNNAQGEYYLPDLVKFAKNCDLFEVEKDEILGINTQKEYSNVRKIMQKRIIEAHMQNGVVFIDPDTTYIDINVQIGQDTLIYPNVHIRKNTKIGKNCIIDTGCIIDSCDISDNVVVKPYSVLTGSVIQENCSIGPFSHLRPDNVIKKNVHIGNFVEVKKSILDENTKASHLSYIGDAIVGKNVNVGAGTITCNYDGYKKHQTIIGDNVFIGSDTQLVAPVKIGNDCLIAAGTTVTKDTPPFSLVLSRVPQQVKENWVIEYRKRHEEK</sequence>
<evidence type="ECO:0000256" key="10">
    <source>
        <dbReference type="ARBA" id="ARBA00022960"/>
    </source>
</evidence>
<comment type="similarity">
    <text evidence="3 18">In the N-terminal section; belongs to the N-acetylglucosamine-1-phosphate uridyltransferase family.</text>
</comment>
<evidence type="ECO:0000256" key="7">
    <source>
        <dbReference type="ARBA" id="ARBA00022723"/>
    </source>
</evidence>
<dbReference type="GO" id="GO:0009245">
    <property type="term" value="P:lipid A biosynthetic process"/>
    <property type="evidence" value="ECO:0007669"/>
    <property type="project" value="UniProtKB-UniRule"/>
</dbReference>
<dbReference type="GO" id="GO:0016020">
    <property type="term" value="C:membrane"/>
    <property type="evidence" value="ECO:0007669"/>
    <property type="project" value="GOC"/>
</dbReference>
<feature type="binding site" evidence="18">
    <location>
        <position position="362"/>
    </location>
    <ligand>
        <name>UDP-N-acetyl-alpha-D-glucosamine</name>
        <dbReference type="ChEBI" id="CHEBI:57705"/>
    </ligand>
</feature>
<comment type="subcellular location">
    <subcellularLocation>
        <location evidence="1 18">Cytoplasm</location>
    </subcellularLocation>
</comment>
<dbReference type="GO" id="GO:0019134">
    <property type="term" value="F:glucosamine-1-phosphate N-acetyltransferase activity"/>
    <property type="evidence" value="ECO:0007669"/>
    <property type="project" value="UniProtKB-UniRule"/>
</dbReference>
<dbReference type="InterPro" id="IPR029044">
    <property type="entry name" value="Nucleotide-diphossugar_trans"/>
</dbReference>
<dbReference type="Pfam" id="PF25087">
    <property type="entry name" value="GMPPB_C"/>
    <property type="match status" value="1"/>
</dbReference>
<dbReference type="OrthoDB" id="9775031at2"/>
<evidence type="ECO:0000256" key="3">
    <source>
        <dbReference type="ARBA" id="ARBA00007947"/>
    </source>
</evidence>
<dbReference type="CDD" id="cd03353">
    <property type="entry name" value="LbH_GlmU_C"/>
    <property type="match status" value="1"/>
</dbReference>
<dbReference type="InterPro" id="IPR011004">
    <property type="entry name" value="Trimer_LpxA-like_sf"/>
</dbReference>
<reference evidence="22" key="1">
    <citation type="submission" date="2016-10" db="EMBL/GenBank/DDBJ databases">
        <authorList>
            <person name="Varghese N."/>
            <person name="Submissions S."/>
        </authorList>
    </citation>
    <scope>NUCLEOTIDE SEQUENCE [LARGE SCALE GENOMIC DNA]</scope>
    <source>
        <strain evidence="22">DSM 8415</strain>
    </source>
</reference>
<evidence type="ECO:0000259" key="19">
    <source>
        <dbReference type="Pfam" id="PF12804"/>
    </source>
</evidence>
<dbReference type="InterPro" id="IPR025877">
    <property type="entry name" value="MobA-like_NTP_Trfase"/>
</dbReference>
<keyword evidence="22" id="KW-1185">Reference proteome</keyword>
<feature type="binding site" evidence="18">
    <location>
        <begin position="6"/>
        <end position="9"/>
    </location>
    <ligand>
        <name>UDP-N-acetyl-alpha-D-glucosamine</name>
        <dbReference type="ChEBI" id="CHEBI:57705"/>
    </ligand>
</feature>
<keyword evidence="10 18" id="KW-0133">Cell shape</keyword>
<feature type="binding site" evidence="18">
    <location>
        <begin position="72"/>
        <end position="73"/>
    </location>
    <ligand>
        <name>UDP-N-acetyl-alpha-D-glucosamine</name>
        <dbReference type="ChEBI" id="CHEBI:57705"/>
    </ligand>
</feature>
<dbReference type="HAMAP" id="MF_01631">
    <property type="entry name" value="GlmU"/>
    <property type="match status" value="1"/>
</dbReference>
<organism evidence="21 22">
    <name type="scientific">Desulfurella multipotens</name>
    <dbReference type="NCBI Taxonomy" id="79269"/>
    <lineage>
        <taxon>Bacteria</taxon>
        <taxon>Pseudomonadati</taxon>
        <taxon>Campylobacterota</taxon>
        <taxon>Desulfurellia</taxon>
        <taxon>Desulfurellales</taxon>
        <taxon>Desulfurellaceae</taxon>
        <taxon>Desulfurella</taxon>
    </lineage>
</organism>
<name>A0A1G6PUV3_9BACT</name>
<evidence type="ECO:0000313" key="21">
    <source>
        <dbReference type="EMBL" id="SDC83818.1"/>
    </source>
</evidence>
<feature type="binding site" evidence="18">
    <location>
        <position position="67"/>
    </location>
    <ligand>
        <name>UDP-N-acetyl-alpha-D-glucosamine</name>
        <dbReference type="ChEBI" id="CHEBI:57705"/>
    </ligand>
</feature>
<feature type="domain" description="MobA-like NTP transferase" evidence="19">
    <location>
        <begin position="3"/>
        <end position="109"/>
    </location>
</feature>
<dbReference type="InterPro" id="IPR056729">
    <property type="entry name" value="GMPPB_C"/>
</dbReference>
<evidence type="ECO:0000256" key="16">
    <source>
        <dbReference type="ARBA" id="ARBA00048493"/>
    </source>
</evidence>
<feature type="binding site" evidence="18">
    <location>
        <position position="408"/>
    </location>
    <ligand>
        <name>acetyl-CoA</name>
        <dbReference type="ChEBI" id="CHEBI:57288"/>
    </ligand>
</feature>
<evidence type="ECO:0000256" key="13">
    <source>
        <dbReference type="ARBA" id="ARBA00023315"/>
    </source>
</evidence>
<dbReference type="InterPro" id="IPR038009">
    <property type="entry name" value="GlmU_C_LbH"/>
</dbReference>
<evidence type="ECO:0000256" key="17">
    <source>
        <dbReference type="ARBA" id="ARBA00049628"/>
    </source>
</evidence>
<feature type="binding site" evidence="18">
    <location>
        <position position="212"/>
    </location>
    <ligand>
        <name>Mg(2+)</name>
        <dbReference type="ChEBI" id="CHEBI:18420"/>
    </ligand>
</feature>
<evidence type="ECO:0000256" key="15">
    <source>
        <dbReference type="ARBA" id="ARBA00048247"/>
    </source>
</evidence>
<comment type="function">
    <text evidence="17 18">Catalyzes the last two sequential reactions in the de novo biosynthetic pathway for UDP-N-acetylglucosamine (UDP-GlcNAc). The C-terminal domain catalyzes the transfer of acetyl group from acetyl coenzyme A to glucosamine-1-phosphate (GlcN-1-P) to produce N-acetylglucosamine-1-phosphate (GlcNAc-1-P), which is converted into UDP-GlcNAc by the transfer of uridine 5-monophosphate (from uridine 5-triphosphate), a reaction catalyzed by the N-terminal domain.</text>
</comment>
<dbReference type="InterPro" id="IPR005882">
    <property type="entry name" value="Bifunctional_GlmU"/>
</dbReference>
<evidence type="ECO:0000256" key="2">
    <source>
        <dbReference type="ARBA" id="ARBA00007707"/>
    </source>
</evidence>
<dbReference type="EC" id="2.3.1.157" evidence="18"/>
<dbReference type="EMBL" id="FMYU01000010">
    <property type="protein sequence ID" value="SDC83818.1"/>
    <property type="molecule type" value="Genomic_DNA"/>
</dbReference>
<comment type="cofactor">
    <cofactor evidence="18">
        <name>Mg(2+)</name>
        <dbReference type="ChEBI" id="CHEBI:18420"/>
    </cofactor>
    <text evidence="18">Binds 1 Mg(2+) ion per subunit.</text>
</comment>
<keyword evidence="14 18" id="KW-0961">Cell wall biogenesis/degradation</keyword>
<dbReference type="InterPro" id="IPR050065">
    <property type="entry name" value="GlmU-like"/>
</dbReference>
<comment type="pathway">
    <text evidence="18">Bacterial outer membrane biogenesis; LPS lipid A biosynthesis.</text>
</comment>
<feature type="binding site" evidence="18">
    <location>
        <position position="351"/>
    </location>
    <ligand>
        <name>UDP-N-acetyl-alpha-D-glucosamine</name>
        <dbReference type="ChEBI" id="CHEBI:57705"/>
    </ligand>
</feature>
<dbReference type="GO" id="GO:0000287">
    <property type="term" value="F:magnesium ion binding"/>
    <property type="evidence" value="ECO:0007669"/>
    <property type="project" value="UniProtKB-UniRule"/>
</dbReference>
<evidence type="ECO:0000256" key="18">
    <source>
        <dbReference type="HAMAP-Rule" id="MF_01631"/>
    </source>
</evidence>
<dbReference type="NCBIfam" id="TIGR01173">
    <property type="entry name" value="glmU"/>
    <property type="match status" value="1"/>
</dbReference>
<keyword evidence="7 18" id="KW-0479">Metal-binding</keyword>
<dbReference type="Proteomes" id="UP000199411">
    <property type="component" value="Unassembled WGS sequence"/>
</dbReference>
<comment type="pathway">
    <text evidence="18">Nucleotide-sugar biosynthesis; UDP-N-acetyl-alpha-D-glucosamine biosynthesis; UDP-N-acetyl-alpha-D-glucosamine from N-acetyl-alpha-D-glucosamine 1-phosphate: step 1/1.</text>
</comment>
<dbReference type="GO" id="GO:0000902">
    <property type="term" value="P:cell morphogenesis"/>
    <property type="evidence" value="ECO:0007669"/>
    <property type="project" value="UniProtKB-UniRule"/>
</dbReference>
<accession>A0A1G6PUV3</accession>
<evidence type="ECO:0000256" key="4">
    <source>
        <dbReference type="ARBA" id="ARBA00022490"/>
    </source>
</evidence>
<evidence type="ECO:0000256" key="14">
    <source>
        <dbReference type="ARBA" id="ARBA00023316"/>
    </source>
</evidence>
<dbReference type="RefSeq" id="WP_092129242.1">
    <property type="nucleotide sequence ID" value="NZ_FMYU01000010.1"/>
</dbReference>
<evidence type="ECO:0000256" key="6">
    <source>
        <dbReference type="ARBA" id="ARBA00022695"/>
    </source>
</evidence>
<feature type="binding site" evidence="18">
    <location>
        <begin position="371"/>
        <end position="372"/>
    </location>
    <ligand>
        <name>acetyl-CoA</name>
        <dbReference type="ChEBI" id="CHEBI:57288"/>
    </ligand>
</feature>
<feature type="binding site" evidence="18">
    <location>
        <position position="20"/>
    </location>
    <ligand>
        <name>UDP-N-acetyl-alpha-D-glucosamine</name>
        <dbReference type="ChEBI" id="CHEBI:57705"/>
    </ligand>
</feature>
<feature type="region of interest" description="Linker" evidence="18">
    <location>
        <begin position="215"/>
        <end position="235"/>
    </location>
</feature>
<feature type="binding site" evidence="18">
    <location>
        <position position="365"/>
    </location>
    <ligand>
        <name>acetyl-CoA</name>
        <dbReference type="ChEBI" id="CHEBI:57288"/>
    </ligand>
</feature>
<dbReference type="Gene3D" id="2.160.10.10">
    <property type="entry name" value="Hexapeptide repeat proteins"/>
    <property type="match status" value="1"/>
</dbReference>
<keyword evidence="13 18" id="KW-0012">Acyltransferase</keyword>
<dbReference type="GO" id="GO:0003977">
    <property type="term" value="F:UDP-N-acetylglucosamine diphosphorylase activity"/>
    <property type="evidence" value="ECO:0007669"/>
    <property type="project" value="UniProtKB-UniRule"/>
</dbReference>
<dbReference type="GO" id="GO:0071555">
    <property type="term" value="P:cell wall organization"/>
    <property type="evidence" value="ECO:0007669"/>
    <property type="project" value="UniProtKB-KW"/>
</dbReference>
<dbReference type="InterPro" id="IPR001451">
    <property type="entry name" value="Hexapep"/>
</dbReference>
<comment type="subunit">
    <text evidence="18">Homotrimer.</text>
</comment>
<evidence type="ECO:0000256" key="12">
    <source>
        <dbReference type="ARBA" id="ARBA00023268"/>
    </source>
</evidence>
<evidence type="ECO:0000313" key="22">
    <source>
        <dbReference type="Proteomes" id="UP000199411"/>
    </source>
</evidence>
<feature type="binding site" evidence="18">
    <location>
        <position position="390"/>
    </location>
    <ligand>
        <name>acetyl-CoA</name>
        <dbReference type="ChEBI" id="CHEBI:57288"/>
    </ligand>
</feature>
<evidence type="ECO:0000256" key="8">
    <source>
        <dbReference type="ARBA" id="ARBA00022737"/>
    </source>
</evidence>
<dbReference type="AlphaFoldDB" id="A0A1G6PUV3"/>